<dbReference type="InterPro" id="IPR057238">
    <property type="entry name" value="DUF7916"/>
</dbReference>
<comment type="caution">
    <text evidence="2">The sequence shown here is derived from an EMBL/GenBank/DDBJ whole genome shotgun (WGS) entry which is preliminary data.</text>
</comment>
<evidence type="ECO:0000313" key="2">
    <source>
        <dbReference type="EMBL" id="MCY6485131.1"/>
    </source>
</evidence>
<dbReference type="Pfam" id="PF25509">
    <property type="entry name" value="DUF7916"/>
    <property type="match status" value="1"/>
</dbReference>
<organism evidence="2 3">
    <name type="scientific">Clostridium aestuarii</name>
    <dbReference type="NCBI Taxonomy" id="338193"/>
    <lineage>
        <taxon>Bacteria</taxon>
        <taxon>Bacillati</taxon>
        <taxon>Bacillota</taxon>
        <taxon>Clostridia</taxon>
        <taxon>Eubacteriales</taxon>
        <taxon>Clostridiaceae</taxon>
        <taxon>Clostridium</taxon>
    </lineage>
</organism>
<dbReference type="SUPFAM" id="SSF51366">
    <property type="entry name" value="Ribulose-phoshate binding barrel"/>
    <property type="match status" value="1"/>
</dbReference>
<sequence length="305" mass="32827">MKRLLDCSSSDFKNISKKELLEAIAASEGRVLVSEVIGNAMPLYFNISNAELASAFGTDIILLNMFDVYNPIFNGISKVDNNNIIKEIKRLTGRVIGINLEPVDSEIESIGDMCEISKGRLATRKTAVKAYEMGANIIVLTGNPGSGVSNKAIISSLKNINEELGDKVILCAGKMHSSGSLKESGESIITKKDIKEFVGAGADIILMPAPGTVPGITVKYIKDLISYAHSLGILALTALGTSQEGADCETIKRIALMCKMAGTDIHHIGDAGYTGIAVPENIMYYSIAIRGKRHTYIRMARSINR</sequence>
<name>A0ABT4D1K6_9CLOT</name>
<dbReference type="EMBL" id="JAPQER010000005">
    <property type="protein sequence ID" value="MCY6485131.1"/>
    <property type="molecule type" value="Genomic_DNA"/>
</dbReference>
<feature type="domain" description="DUF7916" evidence="1">
    <location>
        <begin position="5"/>
        <end position="305"/>
    </location>
</feature>
<keyword evidence="3" id="KW-1185">Reference proteome</keyword>
<dbReference type="RefSeq" id="WP_268041451.1">
    <property type="nucleotide sequence ID" value="NZ_JAPQER010000005.1"/>
</dbReference>
<reference evidence="2" key="1">
    <citation type="submission" date="2022-12" db="EMBL/GenBank/DDBJ databases">
        <authorList>
            <person name="Wang J."/>
        </authorList>
    </citation>
    <scope>NUCLEOTIDE SEQUENCE</scope>
    <source>
        <strain evidence="2">HY-45-18</strain>
    </source>
</reference>
<accession>A0ABT4D1K6</accession>
<gene>
    <name evidence="2" type="ORF">OW763_12360</name>
</gene>
<evidence type="ECO:0000313" key="3">
    <source>
        <dbReference type="Proteomes" id="UP001078443"/>
    </source>
</evidence>
<evidence type="ECO:0000259" key="1">
    <source>
        <dbReference type="Pfam" id="PF25509"/>
    </source>
</evidence>
<dbReference type="Proteomes" id="UP001078443">
    <property type="component" value="Unassembled WGS sequence"/>
</dbReference>
<protein>
    <submittedName>
        <fullName evidence="2">Haloacid dehalogenase-like hydrolase</fullName>
    </submittedName>
</protein>
<proteinExistence type="predicted"/>
<dbReference type="InterPro" id="IPR011060">
    <property type="entry name" value="RibuloseP-bd_barrel"/>
</dbReference>